<evidence type="ECO:0000259" key="7">
    <source>
        <dbReference type="Pfam" id="PF06271"/>
    </source>
</evidence>
<evidence type="ECO:0000256" key="6">
    <source>
        <dbReference type="SAM" id="Phobius"/>
    </source>
</evidence>
<sequence length="174" mass="18358">MRWRRLAALLVDWCCMLGWAGAVAAVGVPLYLLGEVRLDGLLAENLVGLTMVAPVVAGAAWFESRARAATPGKRVLGLRVEHDGAPPAFRRALLRNTVKIGAPWLLGHAATFAVLATLANETVPAWVAALAVFANLVPLVWLASLFTPGGRTIHDRLSGTRVAAATAPPTPTRA</sequence>
<keyword evidence="9" id="KW-1185">Reference proteome</keyword>
<name>A0ABS4Z2I9_9MICC</name>
<proteinExistence type="predicted"/>
<keyword evidence="2" id="KW-1003">Cell membrane</keyword>
<evidence type="ECO:0000313" key="9">
    <source>
        <dbReference type="Proteomes" id="UP000711614"/>
    </source>
</evidence>
<accession>A0ABS4Z2I9</accession>
<keyword evidence="5 6" id="KW-0472">Membrane</keyword>
<evidence type="ECO:0000313" key="8">
    <source>
        <dbReference type="EMBL" id="MBP2414478.1"/>
    </source>
</evidence>
<dbReference type="EMBL" id="JAGIOI010000001">
    <property type="protein sequence ID" value="MBP2414478.1"/>
    <property type="molecule type" value="Genomic_DNA"/>
</dbReference>
<evidence type="ECO:0000256" key="1">
    <source>
        <dbReference type="ARBA" id="ARBA00004651"/>
    </source>
</evidence>
<feature type="transmembrane region" description="Helical" evidence="6">
    <location>
        <begin position="41"/>
        <end position="62"/>
    </location>
</feature>
<gene>
    <name evidence="8" type="ORF">JOF48_003277</name>
</gene>
<evidence type="ECO:0000256" key="5">
    <source>
        <dbReference type="ARBA" id="ARBA00023136"/>
    </source>
</evidence>
<feature type="domain" description="RDD" evidence="7">
    <location>
        <begin position="3"/>
        <end position="159"/>
    </location>
</feature>
<feature type="transmembrane region" description="Helical" evidence="6">
    <location>
        <begin position="125"/>
        <end position="146"/>
    </location>
</feature>
<evidence type="ECO:0000256" key="4">
    <source>
        <dbReference type="ARBA" id="ARBA00022989"/>
    </source>
</evidence>
<dbReference type="Pfam" id="PF06271">
    <property type="entry name" value="RDD"/>
    <property type="match status" value="1"/>
</dbReference>
<reference evidence="8 9" key="1">
    <citation type="submission" date="2021-03" db="EMBL/GenBank/DDBJ databases">
        <title>Sequencing the genomes of 1000 actinobacteria strains.</title>
        <authorList>
            <person name="Klenk H.-P."/>
        </authorList>
    </citation>
    <scope>NUCLEOTIDE SEQUENCE [LARGE SCALE GENOMIC DNA]</scope>
    <source>
        <strain evidence="8 9">DSM 16005</strain>
    </source>
</reference>
<comment type="subcellular location">
    <subcellularLocation>
        <location evidence="1">Cell membrane</location>
        <topology evidence="1">Multi-pass membrane protein</topology>
    </subcellularLocation>
</comment>
<comment type="caution">
    <text evidence="8">The sequence shown here is derived from an EMBL/GenBank/DDBJ whole genome shotgun (WGS) entry which is preliminary data.</text>
</comment>
<evidence type="ECO:0000256" key="2">
    <source>
        <dbReference type="ARBA" id="ARBA00022475"/>
    </source>
</evidence>
<dbReference type="InterPro" id="IPR051791">
    <property type="entry name" value="Pra-immunoreactive"/>
</dbReference>
<dbReference type="Proteomes" id="UP000711614">
    <property type="component" value="Unassembled WGS sequence"/>
</dbReference>
<dbReference type="RefSeq" id="WP_209682398.1">
    <property type="nucleotide sequence ID" value="NZ_JAGIOI010000001.1"/>
</dbReference>
<keyword evidence="3 6" id="KW-0812">Transmembrane</keyword>
<feature type="transmembrane region" description="Helical" evidence="6">
    <location>
        <begin position="100"/>
        <end position="119"/>
    </location>
</feature>
<organism evidence="8 9">
    <name type="scientific">Arthrobacter stackebrandtii</name>
    <dbReference type="NCBI Taxonomy" id="272161"/>
    <lineage>
        <taxon>Bacteria</taxon>
        <taxon>Bacillati</taxon>
        <taxon>Actinomycetota</taxon>
        <taxon>Actinomycetes</taxon>
        <taxon>Micrococcales</taxon>
        <taxon>Micrococcaceae</taxon>
        <taxon>Arthrobacter</taxon>
    </lineage>
</organism>
<evidence type="ECO:0000256" key="3">
    <source>
        <dbReference type="ARBA" id="ARBA00022692"/>
    </source>
</evidence>
<dbReference type="InterPro" id="IPR010432">
    <property type="entry name" value="RDD"/>
</dbReference>
<dbReference type="PANTHER" id="PTHR36115">
    <property type="entry name" value="PROLINE-RICH ANTIGEN HOMOLOG-RELATED"/>
    <property type="match status" value="1"/>
</dbReference>
<keyword evidence="4 6" id="KW-1133">Transmembrane helix</keyword>
<protein>
    <submittedName>
        <fullName evidence="8">RDD family membrane protein YckC</fullName>
    </submittedName>
</protein>